<name>A0A6A4IQN3_9AGAR</name>
<keyword evidence="3" id="KW-1185">Reference proteome</keyword>
<dbReference type="Proteomes" id="UP000799118">
    <property type="component" value="Unassembled WGS sequence"/>
</dbReference>
<dbReference type="OrthoDB" id="2905268at2759"/>
<keyword evidence="1" id="KW-1133">Transmembrane helix</keyword>
<gene>
    <name evidence="2" type="ORF">BT96DRAFT_1011528</name>
</gene>
<feature type="transmembrane region" description="Helical" evidence="1">
    <location>
        <begin position="150"/>
        <end position="171"/>
    </location>
</feature>
<evidence type="ECO:0000313" key="3">
    <source>
        <dbReference type="Proteomes" id="UP000799118"/>
    </source>
</evidence>
<organism evidence="2 3">
    <name type="scientific">Gymnopus androsaceus JB14</name>
    <dbReference type="NCBI Taxonomy" id="1447944"/>
    <lineage>
        <taxon>Eukaryota</taxon>
        <taxon>Fungi</taxon>
        <taxon>Dikarya</taxon>
        <taxon>Basidiomycota</taxon>
        <taxon>Agaricomycotina</taxon>
        <taxon>Agaricomycetes</taxon>
        <taxon>Agaricomycetidae</taxon>
        <taxon>Agaricales</taxon>
        <taxon>Marasmiineae</taxon>
        <taxon>Omphalotaceae</taxon>
        <taxon>Gymnopus</taxon>
    </lineage>
</organism>
<accession>A0A6A4IQN3</accession>
<keyword evidence="1" id="KW-0472">Membrane</keyword>
<evidence type="ECO:0000256" key="1">
    <source>
        <dbReference type="SAM" id="Phobius"/>
    </source>
</evidence>
<feature type="transmembrane region" description="Helical" evidence="1">
    <location>
        <begin position="26"/>
        <end position="51"/>
    </location>
</feature>
<feature type="transmembrane region" description="Helical" evidence="1">
    <location>
        <begin position="63"/>
        <end position="84"/>
    </location>
</feature>
<dbReference type="EMBL" id="ML769384">
    <property type="protein sequence ID" value="KAE9410797.1"/>
    <property type="molecule type" value="Genomic_DNA"/>
</dbReference>
<dbReference type="AlphaFoldDB" id="A0A6A4IQN3"/>
<protein>
    <submittedName>
        <fullName evidence="2">Uncharacterized protein</fullName>
    </submittedName>
</protein>
<evidence type="ECO:0000313" key="2">
    <source>
        <dbReference type="EMBL" id="KAE9410797.1"/>
    </source>
</evidence>
<feature type="transmembrane region" description="Helical" evidence="1">
    <location>
        <begin position="119"/>
        <end position="138"/>
    </location>
</feature>
<reference evidence="2" key="1">
    <citation type="journal article" date="2019" name="Environ. Microbiol.">
        <title>Fungal ecological strategies reflected in gene transcription - a case study of two litter decomposers.</title>
        <authorList>
            <person name="Barbi F."/>
            <person name="Kohler A."/>
            <person name="Barry K."/>
            <person name="Baskaran P."/>
            <person name="Daum C."/>
            <person name="Fauchery L."/>
            <person name="Ihrmark K."/>
            <person name="Kuo A."/>
            <person name="LaButti K."/>
            <person name="Lipzen A."/>
            <person name="Morin E."/>
            <person name="Grigoriev I.V."/>
            <person name="Henrissat B."/>
            <person name="Lindahl B."/>
            <person name="Martin F."/>
        </authorList>
    </citation>
    <scope>NUCLEOTIDE SEQUENCE</scope>
    <source>
        <strain evidence="2">JB14</strain>
    </source>
</reference>
<feature type="transmembrane region" description="Helical" evidence="1">
    <location>
        <begin position="233"/>
        <end position="257"/>
    </location>
</feature>
<feature type="transmembrane region" description="Helical" evidence="1">
    <location>
        <begin position="191"/>
        <end position="213"/>
    </location>
</feature>
<proteinExistence type="predicted"/>
<feature type="transmembrane region" description="Helical" evidence="1">
    <location>
        <begin position="277"/>
        <end position="295"/>
    </location>
</feature>
<keyword evidence="1" id="KW-0812">Transmembrane</keyword>
<sequence>MSADNVTVIFPDSGELPSELAFERTLVIGSFLGCMAWGLHACVYVAAMYFSLVSLGRRQRSPWLSWGFMGYMTVLFALATTFVGTNIQANINAYITHRDYPGGPYIYAFNAFRKPMTLIGNNICPIITILLTDALLVWRLYVIWDVYSSWILVCPAIMLLASTAMGILLLFTSAQPGHTLNSEDAVHVGTAFWSISLSMTVICTLLIVARLIYLQRQAVKALGNIPEYRDHYISAWTILLESSALYTIFGFVYLILLKVLYCRYNRNNPVNNIFDSLMAQVVCISSDLIILRIAMGRGWTSQTSAHISALIFNSAHPTTTDKDAVTNELGSSHTSVNVELE</sequence>